<evidence type="ECO:0000313" key="1">
    <source>
        <dbReference type="EMBL" id="AYV84857.1"/>
    </source>
</evidence>
<protein>
    <submittedName>
        <fullName evidence="1">Uncharacterized protein</fullName>
    </submittedName>
</protein>
<name>A0A3G5ACH4_9VIRU</name>
<gene>
    <name evidence="1" type="ORF">Hyperionvirus45_6</name>
</gene>
<accession>A0A3G5ACH4</accession>
<proteinExistence type="predicted"/>
<organism evidence="1">
    <name type="scientific">Hyperionvirus sp</name>
    <dbReference type="NCBI Taxonomy" id="2487770"/>
    <lineage>
        <taxon>Viruses</taxon>
        <taxon>Varidnaviria</taxon>
        <taxon>Bamfordvirae</taxon>
        <taxon>Nucleocytoviricota</taxon>
        <taxon>Megaviricetes</taxon>
        <taxon>Imitervirales</taxon>
        <taxon>Mimiviridae</taxon>
        <taxon>Klosneuvirinae</taxon>
    </lineage>
</organism>
<dbReference type="EMBL" id="MK072427">
    <property type="protein sequence ID" value="AYV84857.1"/>
    <property type="molecule type" value="Genomic_DNA"/>
</dbReference>
<sequence length="34" mass="3637">MDIAEVHTLVVMDTAEVMGTAEVMDTAAGYMGYN</sequence>
<reference evidence="1" key="1">
    <citation type="submission" date="2018-10" db="EMBL/GenBank/DDBJ databases">
        <title>Hidden diversity of soil giant viruses.</title>
        <authorList>
            <person name="Schulz F."/>
            <person name="Alteio L."/>
            <person name="Goudeau D."/>
            <person name="Ryan E.M."/>
            <person name="Malmstrom R.R."/>
            <person name="Blanchard J."/>
            <person name="Woyke T."/>
        </authorList>
    </citation>
    <scope>NUCLEOTIDE SEQUENCE</scope>
    <source>
        <strain evidence="1">HYV1</strain>
    </source>
</reference>